<dbReference type="NCBIfam" id="NF047658">
    <property type="entry name" value="HYC_CC_PP"/>
    <property type="match status" value="1"/>
</dbReference>
<proteinExistence type="predicted"/>
<reference evidence="1 2" key="1">
    <citation type="submission" date="2016-10" db="EMBL/GenBank/DDBJ databases">
        <authorList>
            <person name="de Groot N.N."/>
        </authorList>
    </citation>
    <scope>NUCLEOTIDE SEQUENCE [LARGE SCALE GENOMIC DNA]</scope>
    <source>
        <strain evidence="1 2">47C3B</strain>
    </source>
</reference>
<sequence length="123" mass="13493">MKKIAVVLLILIYSASVYGVTIRRFYCCGKLADVPVNASFKSGGKAVGSACCKNIKINFNIKDNHFLAKNDLTLKAPVALITPAFFISASPERISLNEISAYNSQAPPAPLYPLYILYSNYRI</sequence>
<dbReference type="OrthoDB" id="676308at2"/>
<dbReference type="Pfam" id="PF26622">
    <property type="entry name" value="DUF8199"/>
    <property type="match status" value="1"/>
</dbReference>
<dbReference type="AlphaFoldDB" id="A0A1G7M0L7"/>
<dbReference type="InterPro" id="IPR058512">
    <property type="entry name" value="DUF8199"/>
</dbReference>
<accession>A0A1G7M0L7</accession>
<dbReference type="InterPro" id="IPR058060">
    <property type="entry name" value="HYC_CC_PP"/>
</dbReference>
<dbReference type="EMBL" id="FNAI01000020">
    <property type="protein sequence ID" value="SDF55345.1"/>
    <property type="molecule type" value="Genomic_DNA"/>
</dbReference>
<keyword evidence="2" id="KW-1185">Reference proteome</keyword>
<evidence type="ECO:0000313" key="2">
    <source>
        <dbReference type="Proteomes" id="UP000199072"/>
    </source>
</evidence>
<dbReference type="Proteomes" id="UP000199072">
    <property type="component" value="Unassembled WGS sequence"/>
</dbReference>
<gene>
    <name evidence="1" type="ORF">SAMN05216464_12023</name>
</gene>
<dbReference type="RefSeq" id="WP_091156208.1">
    <property type="nucleotide sequence ID" value="NZ_FNAI01000020.1"/>
</dbReference>
<dbReference type="STRING" id="1391627.SAMN05216464_12023"/>
<name>A0A1G7M0L7_9SPHI</name>
<organism evidence="1 2">
    <name type="scientific">Mucilaginibacter pineti</name>
    <dbReference type="NCBI Taxonomy" id="1391627"/>
    <lineage>
        <taxon>Bacteria</taxon>
        <taxon>Pseudomonadati</taxon>
        <taxon>Bacteroidota</taxon>
        <taxon>Sphingobacteriia</taxon>
        <taxon>Sphingobacteriales</taxon>
        <taxon>Sphingobacteriaceae</taxon>
        <taxon>Mucilaginibacter</taxon>
    </lineage>
</organism>
<protein>
    <submittedName>
        <fullName evidence="1">Uncharacterized protein</fullName>
    </submittedName>
</protein>
<evidence type="ECO:0000313" key="1">
    <source>
        <dbReference type="EMBL" id="SDF55345.1"/>
    </source>
</evidence>